<dbReference type="PROSITE" id="PS50002">
    <property type="entry name" value="SH3"/>
    <property type="match status" value="1"/>
</dbReference>
<accession>A0AAV5RQJ8</accession>
<dbReference type="Proteomes" id="UP001377567">
    <property type="component" value="Unassembled WGS sequence"/>
</dbReference>
<feature type="region of interest" description="Disordered" evidence="3">
    <location>
        <begin position="268"/>
        <end position="307"/>
    </location>
</feature>
<feature type="compositionally biased region" description="Polar residues" evidence="3">
    <location>
        <begin position="347"/>
        <end position="357"/>
    </location>
</feature>
<feature type="region of interest" description="Disordered" evidence="3">
    <location>
        <begin position="404"/>
        <end position="439"/>
    </location>
</feature>
<evidence type="ECO:0000256" key="1">
    <source>
        <dbReference type="ARBA" id="ARBA00022443"/>
    </source>
</evidence>
<evidence type="ECO:0000259" key="4">
    <source>
        <dbReference type="PROSITE" id="PS50002"/>
    </source>
</evidence>
<dbReference type="SMART" id="SM00326">
    <property type="entry name" value="SH3"/>
    <property type="match status" value="1"/>
</dbReference>
<dbReference type="GO" id="GO:0110085">
    <property type="term" value="C:mitotic actomyosin contractile ring"/>
    <property type="evidence" value="ECO:0007669"/>
    <property type="project" value="TreeGrafter"/>
</dbReference>
<sequence length="954" mass="106564">MAEVKLPFKVKAKYGWSGQTKGDLGFLEGDIMEVSRVTGDWYYGKLLRNSKCAGYFPHNFVVIIEPKQSFEQSQSQSPSRSVTAHNQAQPSSLSPKRVSVPNIPSRSSQSPTHNYNSDSHAKLRRTTRDLKPSTSNPYNQVSPIATSISTASPRSSSSGYSYNSPNSSSPSSPINPKRGANSKSHRFYEQHNHQSSPDLGSSSRRRPTSPSKMVAPHITQQPLPPLPPLPTVSSKRISNLIGRGGPVKSYSSNDIALSRAEKARGGAYRDYNDDFNDMNRPLDGSSRHPYLHDASSSNSFSNSRYLDSSTTDSENSFALMSDFSATSAGSFARHKYAQSFSDSLQRSQTAPLSSSNDIDLLQNSVSGSGSNTSSGNNKQSLTNSNNGQMGNLLRKILPRSATLASNHNNSLPKLPSLQDLTISSGDGGAADGSNPEADHWITVKSQVNRSRTLTKYEKHPRYMRALEEVRDLVLHPQDSIYNGLNTNETKMNAAPGNVDIAMTELNFDYIDQMTRKRCDKNNNMKLDTWAASTFSARYGTTLEKLRGMYVFCTEMFDLVDDNGSSDFSAEPVELGHILHKRYCTPYQLTWLFKRLANSLGITCEIVIGFLKTPGAENSEFKYNHCWLRVLVNREWRFIDVILGNTTNPIHEFVDNHKSKRADDSYFLVEPLKFIYTHVPPRDFEQHIVPSIDQLSALYLPLVFPSFFDNELKLHNFSTALSYLEDSEIYECSLEIPNDIEVFASVVATPDNGDPESSKKFSEMNLALTQIKKHKPDSGRRIAFIKAVLPPGASTGQLYIHSGMRGKQTSIANVHPLSLLIPLKHKGNEMKFEFVVRVPSENVQNVETYIKEPQNRYLFVNNEYTFDIIQNPYDGIIYNDNGDVVEDNAARNKMQPMAIQSPSGKIYELKKQYPNMTYGLWSTSLKLKEEGMWSALIRADSGLGWCVCAEWLCIA</sequence>
<evidence type="ECO:0000313" key="5">
    <source>
        <dbReference type="EMBL" id="GMM53705.1"/>
    </source>
</evidence>
<proteinExistence type="predicted"/>
<feature type="compositionally biased region" description="Low complexity" evidence="3">
    <location>
        <begin position="71"/>
        <end position="81"/>
    </location>
</feature>
<protein>
    <submittedName>
        <fullName evidence="5">Cyk3 protein</fullName>
    </submittedName>
</protein>
<feature type="region of interest" description="Disordered" evidence="3">
    <location>
        <begin position="71"/>
        <end position="251"/>
    </location>
</feature>
<dbReference type="PANTHER" id="PTHR46333">
    <property type="entry name" value="CYTOKINESIS PROTEIN 3"/>
    <property type="match status" value="1"/>
</dbReference>
<name>A0AAV5RQJ8_MAUHU</name>
<dbReference type="SUPFAM" id="SSF54001">
    <property type="entry name" value="Cysteine proteinases"/>
    <property type="match status" value="1"/>
</dbReference>
<evidence type="ECO:0000256" key="2">
    <source>
        <dbReference type="PROSITE-ProRule" id="PRU00192"/>
    </source>
</evidence>
<feature type="compositionally biased region" description="Low complexity" evidence="3">
    <location>
        <begin position="363"/>
        <end position="377"/>
    </location>
</feature>
<evidence type="ECO:0000313" key="6">
    <source>
        <dbReference type="Proteomes" id="UP001377567"/>
    </source>
</evidence>
<dbReference type="InterPro" id="IPR056409">
    <property type="entry name" value="Ig_CYK3_C"/>
</dbReference>
<dbReference type="InterPro" id="IPR002931">
    <property type="entry name" value="Transglutaminase-like"/>
</dbReference>
<dbReference type="SUPFAM" id="SSF50044">
    <property type="entry name" value="SH3-domain"/>
    <property type="match status" value="1"/>
</dbReference>
<feature type="region of interest" description="Disordered" evidence="3">
    <location>
        <begin position="347"/>
        <end position="389"/>
    </location>
</feature>
<dbReference type="InterPro" id="IPR001452">
    <property type="entry name" value="SH3_domain"/>
</dbReference>
<keyword evidence="6" id="KW-1185">Reference proteome</keyword>
<feature type="compositionally biased region" description="Polar residues" evidence="3">
    <location>
        <begin position="378"/>
        <end position="389"/>
    </location>
</feature>
<feature type="compositionally biased region" description="Polar residues" evidence="3">
    <location>
        <begin position="102"/>
        <end position="118"/>
    </location>
</feature>
<comment type="caution">
    <text evidence="5">The sequence shown here is derived from an EMBL/GenBank/DDBJ whole genome shotgun (WGS) entry which is preliminary data.</text>
</comment>
<dbReference type="InterPro" id="IPR052557">
    <property type="entry name" value="CAP/Cytokinesis_protein"/>
</dbReference>
<feature type="compositionally biased region" description="Polar residues" evidence="3">
    <location>
        <begin position="82"/>
        <end position="94"/>
    </location>
</feature>
<feature type="compositionally biased region" description="Low complexity" evidence="3">
    <location>
        <begin position="295"/>
        <end position="307"/>
    </location>
</feature>
<gene>
    <name evidence="5" type="ORF">DAKH74_003210</name>
</gene>
<dbReference type="SMART" id="SM00460">
    <property type="entry name" value="TGc"/>
    <property type="match status" value="1"/>
</dbReference>
<dbReference type="AlphaFoldDB" id="A0AAV5RQJ8"/>
<reference evidence="5 6" key="1">
    <citation type="journal article" date="2023" name="Elife">
        <title>Identification of key yeast species and microbe-microbe interactions impacting larval growth of Drosophila in the wild.</title>
        <authorList>
            <person name="Mure A."/>
            <person name="Sugiura Y."/>
            <person name="Maeda R."/>
            <person name="Honda K."/>
            <person name="Sakurai N."/>
            <person name="Takahashi Y."/>
            <person name="Watada M."/>
            <person name="Katoh T."/>
            <person name="Gotoh A."/>
            <person name="Gotoh Y."/>
            <person name="Taniguchi I."/>
            <person name="Nakamura K."/>
            <person name="Hayashi T."/>
            <person name="Katayama T."/>
            <person name="Uemura T."/>
            <person name="Hattori Y."/>
        </authorList>
    </citation>
    <scope>NUCLEOTIDE SEQUENCE [LARGE SCALE GENOMIC DNA]</scope>
    <source>
        <strain evidence="5 6">KH-74</strain>
    </source>
</reference>
<feature type="compositionally biased region" description="Low complexity" evidence="3">
    <location>
        <begin position="145"/>
        <end position="176"/>
    </location>
</feature>
<dbReference type="PANTHER" id="PTHR46333:SF2">
    <property type="entry name" value="CYTOKINESIS PROTEIN 3"/>
    <property type="match status" value="1"/>
</dbReference>
<dbReference type="GO" id="GO:0140278">
    <property type="term" value="P:mitotic division septum assembly"/>
    <property type="evidence" value="ECO:0007669"/>
    <property type="project" value="TreeGrafter"/>
</dbReference>
<feature type="domain" description="SH3" evidence="4">
    <location>
        <begin position="5"/>
        <end position="66"/>
    </location>
</feature>
<organism evidence="5 6">
    <name type="scientific">Maudiozyma humilis</name>
    <name type="common">Sour dough yeast</name>
    <name type="synonym">Kazachstania humilis</name>
    <dbReference type="NCBI Taxonomy" id="51915"/>
    <lineage>
        <taxon>Eukaryota</taxon>
        <taxon>Fungi</taxon>
        <taxon>Dikarya</taxon>
        <taxon>Ascomycota</taxon>
        <taxon>Saccharomycotina</taxon>
        <taxon>Saccharomycetes</taxon>
        <taxon>Saccharomycetales</taxon>
        <taxon>Saccharomycetaceae</taxon>
        <taxon>Maudiozyma</taxon>
    </lineage>
</organism>
<evidence type="ECO:0000256" key="3">
    <source>
        <dbReference type="SAM" id="MobiDB-lite"/>
    </source>
</evidence>
<feature type="compositionally biased region" description="Polar residues" evidence="3">
    <location>
        <begin position="132"/>
        <end position="144"/>
    </location>
</feature>
<dbReference type="Pfam" id="PF00018">
    <property type="entry name" value="SH3_1"/>
    <property type="match status" value="1"/>
</dbReference>
<keyword evidence="1 2" id="KW-0728">SH3 domain</keyword>
<dbReference type="InterPro" id="IPR036028">
    <property type="entry name" value="SH3-like_dom_sf"/>
</dbReference>
<dbReference type="EMBL" id="BTGD01000001">
    <property type="protein sequence ID" value="GMM53705.1"/>
    <property type="molecule type" value="Genomic_DNA"/>
</dbReference>
<dbReference type="Pfam" id="PF24584">
    <property type="entry name" value="Ig_CYK3_C"/>
    <property type="match status" value="1"/>
</dbReference>
<dbReference type="InterPro" id="IPR038765">
    <property type="entry name" value="Papain-like_cys_pep_sf"/>
</dbReference>
<dbReference type="Gene3D" id="2.30.30.40">
    <property type="entry name" value="SH3 Domains"/>
    <property type="match status" value="1"/>
</dbReference>